<feature type="domain" description="HEPN AbiJ-N-terminal" evidence="1">
    <location>
        <begin position="6"/>
        <end position="174"/>
    </location>
</feature>
<feature type="domain" description="DUF7014" evidence="2">
    <location>
        <begin position="177"/>
        <end position="312"/>
    </location>
</feature>
<accession>A0AAI9ML10</accession>
<organism evidence="3">
    <name type="scientific">Citrobacter freundii</name>
    <dbReference type="NCBI Taxonomy" id="546"/>
    <lineage>
        <taxon>Bacteria</taxon>
        <taxon>Pseudomonadati</taxon>
        <taxon>Pseudomonadota</taxon>
        <taxon>Gammaproteobacteria</taxon>
        <taxon>Enterobacterales</taxon>
        <taxon>Enterobacteriaceae</taxon>
        <taxon>Citrobacter</taxon>
        <taxon>Citrobacter freundii complex</taxon>
    </lineage>
</organism>
<sequence length="313" mass="36435">MAIIELYSSRKKKNNGENTDVYQYDELSDKLKSQILQILFEIFDQYSDQRRHYNDDNEYDFLRNTLCREYGRFSLNNDKNARSDLIGWFLNKADIDEQLDFVELSFRYLELVVQKESYNFIDDRGRRLPAHAVTDAIEELNHRIKEDATGYQYAESIIVRVDSQFIHSDVVKPVLSLLRESDSYDGSLDEFLSAHEHYRHGSYKECLVDCLKSFESLMKAIHIKRGWHYDPKKATAKDLINGCLKNGLIPQYLQTQMSSINNMLESGIPTIRNKEAGHGQGTEVSQVEEHLCSYMLHITASNLLFLAECERSM</sequence>
<dbReference type="InterPro" id="IPR049503">
    <property type="entry name" value="AbiJ_NTD4"/>
</dbReference>
<name>A0AAI9ML10_CITFR</name>
<dbReference type="RefSeq" id="WP_172616061.1">
    <property type="nucleotide sequence ID" value="NZ_CAXOME010000016.1"/>
</dbReference>
<proteinExistence type="predicted"/>
<dbReference type="EMBL" id="ABKLER030000005">
    <property type="protein sequence ID" value="EMN4144333.1"/>
    <property type="molecule type" value="Genomic_DNA"/>
</dbReference>
<dbReference type="Pfam" id="PF18863">
    <property type="entry name" value="AbiJ_NTD4"/>
    <property type="match status" value="1"/>
</dbReference>
<dbReference type="Pfam" id="PF22809">
    <property type="entry name" value="DUF7014"/>
    <property type="match status" value="1"/>
</dbReference>
<evidence type="ECO:0000313" key="3">
    <source>
        <dbReference type="EMBL" id="EMN4144333.1"/>
    </source>
</evidence>
<evidence type="ECO:0000259" key="2">
    <source>
        <dbReference type="Pfam" id="PF22809"/>
    </source>
</evidence>
<evidence type="ECO:0000259" key="1">
    <source>
        <dbReference type="Pfam" id="PF18863"/>
    </source>
</evidence>
<dbReference type="AlphaFoldDB" id="A0AAI9ML10"/>
<protein>
    <recommendedName>
        <fullName evidence="4">Abortive infection protein-like C-terminal domain-containing protein</fullName>
    </recommendedName>
</protein>
<dbReference type="InterPro" id="IPR054280">
    <property type="entry name" value="DUF7014"/>
</dbReference>
<gene>
    <name evidence="3" type="ORF">PQQ21_001556</name>
</gene>
<reference evidence="3" key="1">
    <citation type="submission" date="2024-02" db="EMBL/GenBank/DDBJ databases">
        <authorList>
            <consortium name="Clinical and Environmental Microbiology Branch: Whole genome sequencing antimicrobial resistance pathogens in the healthcare setting"/>
        </authorList>
    </citation>
    <scope>NUCLEOTIDE SEQUENCE</scope>
    <source>
        <strain evidence="3">2023GN-00102</strain>
    </source>
</reference>
<evidence type="ECO:0008006" key="4">
    <source>
        <dbReference type="Google" id="ProtNLM"/>
    </source>
</evidence>
<dbReference type="NCBIfam" id="NF046078">
    <property type="entry name" value="STM4504_CBY0614"/>
    <property type="match status" value="1"/>
</dbReference>
<comment type="caution">
    <text evidence="3">The sequence shown here is derived from an EMBL/GenBank/DDBJ whole genome shotgun (WGS) entry which is preliminary data.</text>
</comment>